<keyword evidence="3" id="KW-0732">Signal</keyword>
<dbReference type="AlphaFoldDB" id="A0A084VH45"/>
<dbReference type="GO" id="GO:0005576">
    <property type="term" value="C:extracellular region"/>
    <property type="evidence" value="ECO:0007669"/>
    <property type="project" value="UniProtKB-SubCell"/>
</dbReference>
<evidence type="ECO:0000256" key="3">
    <source>
        <dbReference type="ARBA" id="ARBA00022729"/>
    </source>
</evidence>
<dbReference type="Proteomes" id="UP000030765">
    <property type="component" value="Unassembled WGS sequence"/>
</dbReference>
<reference evidence="8 10" key="1">
    <citation type="journal article" date="2014" name="BMC Genomics">
        <title>Genome sequence of Anopheles sinensis provides insight into genetics basis of mosquito competence for malaria parasites.</title>
        <authorList>
            <person name="Zhou D."/>
            <person name="Zhang D."/>
            <person name="Ding G."/>
            <person name="Shi L."/>
            <person name="Hou Q."/>
            <person name="Ye Y."/>
            <person name="Xu Y."/>
            <person name="Zhou H."/>
            <person name="Xiong C."/>
            <person name="Li S."/>
            <person name="Yu J."/>
            <person name="Hong S."/>
            <person name="Yu X."/>
            <person name="Zou P."/>
            <person name="Chen C."/>
            <person name="Chang X."/>
            <person name="Wang W."/>
            <person name="Lv Y."/>
            <person name="Sun Y."/>
            <person name="Ma L."/>
            <person name="Shen B."/>
            <person name="Zhu C."/>
        </authorList>
    </citation>
    <scope>NUCLEOTIDE SEQUENCE [LARGE SCALE GENOMIC DNA]</scope>
</reference>
<dbReference type="InterPro" id="IPR036056">
    <property type="entry name" value="Fibrinogen-like_C"/>
</dbReference>
<evidence type="ECO:0000256" key="5">
    <source>
        <dbReference type="ARBA" id="ARBA00023157"/>
    </source>
</evidence>
<evidence type="ECO:0000256" key="1">
    <source>
        <dbReference type="ARBA" id="ARBA00004613"/>
    </source>
</evidence>
<dbReference type="PANTHER" id="PTHR47221:SF6">
    <property type="entry name" value="FIBRINOGEN ALPHA CHAIN"/>
    <property type="match status" value="1"/>
</dbReference>
<sequence>MYKNILPNLDKKERNGSRKWTLQCQNDTRSKLEGLRNQLVSMINRVQQQQVTQTKTYQETSQTELKNIAENKKVLDLLANSIHSLNNHAEKSSKILTDHFVTPVRSCRQVANVSGKYVFRWLEHSKPLEVYCEQEKQGGGWIVIQNRIGNSVDFHRNWTEYRNGFGNVGGDFWLGLEYVHQMTMNYWSRFRISTETTDMLSTTSSKSDVNARTTV</sequence>
<dbReference type="InterPro" id="IPR014716">
    <property type="entry name" value="Fibrinogen_a/b/g_C_1"/>
</dbReference>
<dbReference type="InterPro" id="IPR037579">
    <property type="entry name" value="FIB_ANG-like"/>
</dbReference>
<reference evidence="9" key="2">
    <citation type="submission" date="2020-05" db="UniProtKB">
        <authorList>
            <consortium name="EnsemblMetazoa"/>
        </authorList>
    </citation>
    <scope>IDENTIFICATION</scope>
</reference>
<organism evidence="8">
    <name type="scientific">Anopheles sinensis</name>
    <name type="common">Mosquito</name>
    <dbReference type="NCBI Taxonomy" id="74873"/>
    <lineage>
        <taxon>Eukaryota</taxon>
        <taxon>Metazoa</taxon>
        <taxon>Ecdysozoa</taxon>
        <taxon>Arthropoda</taxon>
        <taxon>Hexapoda</taxon>
        <taxon>Insecta</taxon>
        <taxon>Pterygota</taxon>
        <taxon>Neoptera</taxon>
        <taxon>Endopterygota</taxon>
        <taxon>Diptera</taxon>
        <taxon>Nematocera</taxon>
        <taxon>Culicoidea</taxon>
        <taxon>Culicidae</taxon>
        <taxon>Anophelinae</taxon>
        <taxon>Anopheles</taxon>
    </lineage>
</organism>
<protein>
    <submittedName>
        <fullName evidence="9">Fibrinogen C-terminal domain-containing protein</fullName>
    </submittedName>
</protein>
<proteinExistence type="predicted"/>
<evidence type="ECO:0000313" key="10">
    <source>
        <dbReference type="Proteomes" id="UP000030765"/>
    </source>
</evidence>
<evidence type="ECO:0000256" key="2">
    <source>
        <dbReference type="ARBA" id="ARBA00022525"/>
    </source>
</evidence>
<gene>
    <name evidence="8" type="ORF">ZHAS_00004506</name>
</gene>
<evidence type="ECO:0000256" key="4">
    <source>
        <dbReference type="ARBA" id="ARBA00023054"/>
    </source>
</evidence>
<dbReference type="PANTHER" id="PTHR47221">
    <property type="entry name" value="FIBRINOGEN ALPHA CHAIN"/>
    <property type="match status" value="1"/>
</dbReference>
<dbReference type="EnsemblMetazoa" id="ASIC004506-RA">
    <property type="protein sequence ID" value="ASIC004506-PA"/>
    <property type="gene ID" value="ASIC004506"/>
</dbReference>
<evidence type="ECO:0000256" key="6">
    <source>
        <dbReference type="ARBA" id="ARBA00023180"/>
    </source>
</evidence>
<comment type="subcellular location">
    <subcellularLocation>
        <location evidence="1">Secreted</location>
    </subcellularLocation>
</comment>
<evidence type="ECO:0000313" key="8">
    <source>
        <dbReference type="EMBL" id="KFB37289.1"/>
    </source>
</evidence>
<keyword evidence="5" id="KW-1015">Disulfide bond</keyword>
<dbReference type="VEuPathDB" id="VectorBase:ASIS004579"/>
<dbReference type="EMBL" id="KE524841">
    <property type="protein sequence ID" value="KFB37289.1"/>
    <property type="molecule type" value="Genomic_DNA"/>
</dbReference>
<dbReference type="Gene3D" id="3.90.215.10">
    <property type="entry name" value="Gamma Fibrinogen, chain A, domain 1"/>
    <property type="match status" value="1"/>
</dbReference>
<dbReference type="SMART" id="SM00186">
    <property type="entry name" value="FBG"/>
    <property type="match status" value="1"/>
</dbReference>
<dbReference type="STRING" id="74873.A0A084VH45"/>
<feature type="domain" description="Fibrinogen C-terminal" evidence="7">
    <location>
        <begin position="98"/>
        <end position="183"/>
    </location>
</feature>
<keyword evidence="10" id="KW-1185">Reference proteome</keyword>
<dbReference type="PROSITE" id="PS51406">
    <property type="entry name" value="FIBRINOGEN_C_2"/>
    <property type="match status" value="1"/>
</dbReference>
<dbReference type="Pfam" id="PF00147">
    <property type="entry name" value="Fibrinogen_C"/>
    <property type="match status" value="1"/>
</dbReference>
<evidence type="ECO:0000259" key="7">
    <source>
        <dbReference type="PROSITE" id="PS51406"/>
    </source>
</evidence>
<evidence type="ECO:0000313" key="9">
    <source>
        <dbReference type="EnsemblMetazoa" id="ASIC004506-PA"/>
    </source>
</evidence>
<dbReference type="EMBL" id="ATLV01013142">
    <property type="status" value="NOT_ANNOTATED_CDS"/>
    <property type="molecule type" value="Genomic_DNA"/>
</dbReference>
<keyword evidence="6" id="KW-0325">Glycoprotein</keyword>
<keyword evidence="2" id="KW-0964">Secreted</keyword>
<keyword evidence="4" id="KW-0175">Coiled coil</keyword>
<accession>A0A084VH45</accession>
<dbReference type="OrthoDB" id="6118826at2759"/>
<dbReference type="SUPFAM" id="SSF56496">
    <property type="entry name" value="Fibrinogen C-terminal domain-like"/>
    <property type="match status" value="1"/>
</dbReference>
<dbReference type="VEuPathDB" id="VectorBase:ASIC004506"/>
<dbReference type="InterPro" id="IPR002181">
    <property type="entry name" value="Fibrinogen_a/b/g_C_dom"/>
</dbReference>
<name>A0A084VH45_ANOSI</name>